<dbReference type="SUPFAM" id="SSF52087">
    <property type="entry name" value="CRAL/TRIO domain"/>
    <property type="match status" value="1"/>
</dbReference>
<sequence>MEDKEPLAPERTTGFFGSLNDDQLSLFHEFKKYANENIDTESKQHWFDNRTLLRFLRARSFSVSDAIDQFAKTDVWRKEVEIDQKYRSISPEELYVAQAQYTRFTGRRDRFGAPLFVYRPGSLGKQLSEINATTPQRRLELISILSECLLKLYLPMSADLYARETTQTAEQQEQDDKPTIENVTTIVDFDGMSLGLLWKLRNHLGQASQLNSSFFPETLGKTALVNVPSFFTTYWNFIKQWLDKGTRDKMFIVSSKDLQNGALHYLVDPKHLPKVYGGKLEWVYEDEPNLCDEFVDLIGRKDMPKGPTEWVNGQLKVY</sequence>
<dbReference type="SUPFAM" id="SSF46938">
    <property type="entry name" value="CRAL/TRIO N-terminal domain"/>
    <property type="match status" value="1"/>
</dbReference>
<dbReference type="CDD" id="cd00170">
    <property type="entry name" value="SEC14"/>
    <property type="match status" value="1"/>
</dbReference>
<reference evidence="2 3" key="1">
    <citation type="journal article" date="2018" name="Mol. Biol. Evol.">
        <title>Broad Genomic Sampling Reveals a Smut Pathogenic Ancestry of the Fungal Clade Ustilaginomycotina.</title>
        <authorList>
            <person name="Kijpornyongpan T."/>
            <person name="Mondo S.J."/>
            <person name="Barry K."/>
            <person name="Sandor L."/>
            <person name="Lee J."/>
            <person name="Lipzen A."/>
            <person name="Pangilinan J."/>
            <person name="LaButti K."/>
            <person name="Hainaut M."/>
            <person name="Henrissat B."/>
            <person name="Grigoriev I.V."/>
            <person name="Spatafora J.W."/>
            <person name="Aime M.C."/>
        </authorList>
    </citation>
    <scope>NUCLEOTIDE SEQUENCE [LARGE SCALE GENOMIC DNA]</scope>
    <source>
        <strain evidence="2 3">MCA 3882</strain>
    </source>
</reference>
<dbReference type="PROSITE" id="PS50191">
    <property type="entry name" value="CRAL_TRIO"/>
    <property type="match status" value="1"/>
</dbReference>
<dbReference type="Pfam" id="PF03765">
    <property type="entry name" value="CRAL_TRIO_N"/>
    <property type="match status" value="1"/>
</dbReference>
<dbReference type="EMBL" id="KZ819609">
    <property type="protein sequence ID" value="PWN31428.1"/>
    <property type="molecule type" value="Genomic_DNA"/>
</dbReference>
<dbReference type="AlphaFoldDB" id="A0A316V360"/>
<dbReference type="Gene3D" id="3.40.525.10">
    <property type="entry name" value="CRAL-TRIO lipid binding domain"/>
    <property type="match status" value="1"/>
</dbReference>
<dbReference type="OrthoDB" id="30289at2759"/>
<accession>A0A316V360</accession>
<dbReference type="PANTHER" id="PTHR45657">
    <property type="entry name" value="CRAL-TRIO DOMAIN-CONTAINING PROTEIN YKL091C-RELATED"/>
    <property type="match status" value="1"/>
</dbReference>
<dbReference type="Pfam" id="PF00650">
    <property type="entry name" value="CRAL_TRIO"/>
    <property type="match status" value="1"/>
</dbReference>
<dbReference type="PANTHER" id="PTHR45657:SF3">
    <property type="entry name" value="TRANSPORTER, PUTATIVE (AFU_ORTHOLOGUE AFUA_5G09260)-RELATED"/>
    <property type="match status" value="1"/>
</dbReference>
<dbReference type="RefSeq" id="XP_025351730.1">
    <property type="nucleotide sequence ID" value="XM_025501975.1"/>
</dbReference>
<gene>
    <name evidence="2" type="ORF">FA14DRAFT_193026</name>
</gene>
<dbReference type="InterPro" id="IPR011074">
    <property type="entry name" value="CRAL/TRIO_N_dom"/>
</dbReference>
<evidence type="ECO:0000259" key="1">
    <source>
        <dbReference type="PROSITE" id="PS50191"/>
    </source>
</evidence>
<organism evidence="2 3">
    <name type="scientific">Meira miltonrushii</name>
    <dbReference type="NCBI Taxonomy" id="1280837"/>
    <lineage>
        <taxon>Eukaryota</taxon>
        <taxon>Fungi</taxon>
        <taxon>Dikarya</taxon>
        <taxon>Basidiomycota</taxon>
        <taxon>Ustilaginomycotina</taxon>
        <taxon>Exobasidiomycetes</taxon>
        <taxon>Exobasidiales</taxon>
        <taxon>Brachybasidiaceae</taxon>
        <taxon>Meira</taxon>
    </lineage>
</organism>
<dbReference type="SMART" id="SM01100">
    <property type="entry name" value="CRAL_TRIO_N"/>
    <property type="match status" value="1"/>
</dbReference>
<protein>
    <submittedName>
        <fullName evidence="2">CRAL/TRIO domain-containing protein</fullName>
    </submittedName>
</protein>
<dbReference type="InterPro" id="IPR051026">
    <property type="entry name" value="PI/PC_transfer"/>
</dbReference>
<proteinExistence type="predicted"/>
<name>A0A316V360_9BASI</name>
<evidence type="ECO:0000313" key="2">
    <source>
        <dbReference type="EMBL" id="PWN31428.1"/>
    </source>
</evidence>
<evidence type="ECO:0000313" key="3">
    <source>
        <dbReference type="Proteomes" id="UP000245771"/>
    </source>
</evidence>
<dbReference type="STRING" id="1280837.A0A316V360"/>
<dbReference type="InterPro" id="IPR036273">
    <property type="entry name" value="CRAL/TRIO_N_dom_sf"/>
</dbReference>
<dbReference type="InterPro" id="IPR001251">
    <property type="entry name" value="CRAL-TRIO_dom"/>
</dbReference>
<feature type="domain" description="CRAL-TRIO" evidence="1">
    <location>
        <begin position="92"/>
        <end position="284"/>
    </location>
</feature>
<dbReference type="InParanoid" id="A0A316V360"/>
<keyword evidence="3" id="KW-1185">Reference proteome</keyword>
<dbReference type="Gene3D" id="1.10.8.20">
    <property type="entry name" value="N-terminal domain of phosphatidylinositol transfer protein sec14p"/>
    <property type="match status" value="1"/>
</dbReference>
<dbReference type="GeneID" id="37023756"/>
<dbReference type="SMART" id="SM00516">
    <property type="entry name" value="SEC14"/>
    <property type="match status" value="1"/>
</dbReference>
<dbReference type="InterPro" id="IPR036865">
    <property type="entry name" value="CRAL-TRIO_dom_sf"/>
</dbReference>
<dbReference type="Proteomes" id="UP000245771">
    <property type="component" value="Unassembled WGS sequence"/>
</dbReference>